<dbReference type="EMBL" id="LGTE01000001">
    <property type="protein sequence ID" value="KNZ71086.1"/>
    <property type="molecule type" value="Genomic_DNA"/>
</dbReference>
<feature type="transmembrane region" description="Helical" evidence="12">
    <location>
        <begin position="129"/>
        <end position="150"/>
    </location>
</feature>
<sequence>MTLDIIGKRKIWFAISLIIILAGIASMIIKTFTLGAPLNLGIDFTGGNIITVSFTKNVSVSDVRQALDKLDLGNSVIQKTATGEFIIRTKPLTDKEYKQVLDAFKNDVAPYQEGKLSRNEVKPVIGKELTLNAIWALAIASVLMVIYITFRFEFKFGIAAIIALLHDVFVTMGIFSIFWWEVDSAFVAAILTIIGYSINDTIVIFDRIRENLHRKKKDENFEELVNKSIMQTMARSINTVLTVIIVLVALLIFGGSTIRYFTLAMLIGVISGAYSSIFNASPLWVEFKYWEQRRRKLAKT</sequence>
<keyword evidence="4 12" id="KW-0812">Transmembrane</keyword>
<dbReference type="PANTHER" id="PTHR30081:SF8">
    <property type="entry name" value="PROTEIN TRANSLOCASE SUBUNIT SECF"/>
    <property type="match status" value="1"/>
</dbReference>
<evidence type="ECO:0000256" key="9">
    <source>
        <dbReference type="ARBA" id="ARBA00059018"/>
    </source>
</evidence>
<dbReference type="InterPro" id="IPR022646">
    <property type="entry name" value="SecD/SecF_CS"/>
</dbReference>
<dbReference type="GO" id="GO:0043952">
    <property type="term" value="P:protein transport by the Sec complex"/>
    <property type="evidence" value="ECO:0007669"/>
    <property type="project" value="UniProtKB-UniRule"/>
</dbReference>
<dbReference type="GO" id="GO:0015450">
    <property type="term" value="F:protein-transporting ATPase activity"/>
    <property type="evidence" value="ECO:0007669"/>
    <property type="project" value="InterPro"/>
</dbReference>
<keyword evidence="7 12" id="KW-0811">Translocation</keyword>
<dbReference type="PRINTS" id="PR01755">
    <property type="entry name" value="SECFTRNLCASE"/>
</dbReference>
<name>A0A0L6W6J7_9FIRM</name>
<feature type="transmembrane region" description="Helical" evidence="12">
    <location>
        <begin position="186"/>
        <end position="205"/>
    </location>
</feature>
<dbReference type="Proteomes" id="UP000037175">
    <property type="component" value="Unassembled WGS sequence"/>
</dbReference>
<evidence type="ECO:0000313" key="14">
    <source>
        <dbReference type="EMBL" id="KNZ71086.1"/>
    </source>
</evidence>
<dbReference type="NCBIfam" id="TIGR00916">
    <property type="entry name" value="2A0604s01"/>
    <property type="match status" value="1"/>
</dbReference>
<keyword evidence="2 12" id="KW-0813">Transport</keyword>
<comment type="function">
    <text evidence="9 12">Part of the Sec protein translocase complex. Interacts with the SecYEG preprotein conducting channel. SecDF uses the proton motive force (PMF) to complete protein translocation after the ATP-dependent function of SecA.</text>
</comment>
<keyword evidence="3 12" id="KW-1003">Cell membrane</keyword>
<dbReference type="GO" id="GO:0065002">
    <property type="term" value="P:intracellular protein transmembrane transport"/>
    <property type="evidence" value="ECO:0007669"/>
    <property type="project" value="UniProtKB-UniRule"/>
</dbReference>
<evidence type="ECO:0000256" key="7">
    <source>
        <dbReference type="ARBA" id="ARBA00023010"/>
    </source>
</evidence>
<feature type="domain" description="Protein export membrane protein SecD/SecF C-terminal" evidence="13">
    <location>
        <begin position="114"/>
        <end position="288"/>
    </location>
</feature>
<evidence type="ECO:0000256" key="2">
    <source>
        <dbReference type="ARBA" id="ARBA00022448"/>
    </source>
</evidence>
<keyword evidence="8 12" id="KW-0472">Membrane</keyword>
<dbReference type="Pfam" id="PF07549">
    <property type="entry name" value="Sec_GG"/>
    <property type="match status" value="1"/>
</dbReference>
<evidence type="ECO:0000256" key="8">
    <source>
        <dbReference type="ARBA" id="ARBA00023136"/>
    </source>
</evidence>
<comment type="similarity">
    <text evidence="10">In the C-terminal section; belongs to the SecD/SecF family. SecF subfamily.</text>
</comment>
<dbReference type="HAMAP" id="MF_01464_B">
    <property type="entry name" value="SecF_B"/>
    <property type="match status" value="1"/>
</dbReference>
<evidence type="ECO:0000313" key="15">
    <source>
        <dbReference type="Proteomes" id="UP000037175"/>
    </source>
</evidence>
<organism evidence="14 15">
    <name type="scientific">Thermincola ferriacetica</name>
    <dbReference type="NCBI Taxonomy" id="281456"/>
    <lineage>
        <taxon>Bacteria</taxon>
        <taxon>Bacillati</taxon>
        <taxon>Bacillota</taxon>
        <taxon>Clostridia</taxon>
        <taxon>Eubacteriales</taxon>
        <taxon>Thermincolaceae</taxon>
        <taxon>Thermincola</taxon>
    </lineage>
</organism>
<dbReference type="Gene3D" id="1.20.1640.10">
    <property type="entry name" value="Multidrug efflux transporter AcrB transmembrane domain"/>
    <property type="match status" value="1"/>
</dbReference>
<dbReference type="InterPro" id="IPR022645">
    <property type="entry name" value="SecD/SecF_bac"/>
</dbReference>
<evidence type="ECO:0000259" key="13">
    <source>
        <dbReference type="Pfam" id="PF02355"/>
    </source>
</evidence>
<dbReference type="GO" id="GO:0005886">
    <property type="term" value="C:plasma membrane"/>
    <property type="evidence" value="ECO:0007669"/>
    <property type="project" value="UniProtKB-SubCell"/>
</dbReference>
<dbReference type="InterPro" id="IPR055344">
    <property type="entry name" value="SecD_SecF_C_bact"/>
</dbReference>
<dbReference type="InterPro" id="IPR048634">
    <property type="entry name" value="SecD_SecF_C"/>
</dbReference>
<feature type="transmembrane region" description="Helical" evidence="12">
    <location>
        <begin position="12"/>
        <end position="29"/>
    </location>
</feature>
<feature type="transmembrane region" description="Helical" evidence="12">
    <location>
        <begin position="260"/>
        <end position="285"/>
    </location>
</feature>
<evidence type="ECO:0000256" key="5">
    <source>
        <dbReference type="ARBA" id="ARBA00022927"/>
    </source>
</evidence>
<dbReference type="PANTHER" id="PTHR30081">
    <property type="entry name" value="PROTEIN-EXPORT MEMBRANE PROTEIN SEC"/>
    <property type="match status" value="1"/>
</dbReference>
<dbReference type="InterPro" id="IPR005665">
    <property type="entry name" value="SecF_bac"/>
</dbReference>
<accession>A0A0L6W6J7</accession>
<comment type="subunit">
    <text evidence="12">Forms a complex with SecD. Part of the essential Sec protein translocation apparatus which comprises SecA, SecYEG and auxiliary proteins SecDF. Other proteins may also be involved.</text>
</comment>
<evidence type="ECO:0000256" key="6">
    <source>
        <dbReference type="ARBA" id="ARBA00022989"/>
    </source>
</evidence>
<comment type="subcellular location">
    <subcellularLocation>
        <location evidence="1 12">Cell membrane</location>
        <topology evidence="1 12">Multi-pass membrane protein</topology>
    </subcellularLocation>
</comment>
<keyword evidence="6 12" id="KW-1133">Transmembrane helix</keyword>
<gene>
    <name evidence="12" type="primary">secF</name>
    <name evidence="14" type="ORF">Tfer_0161</name>
</gene>
<dbReference type="InterPro" id="IPR022813">
    <property type="entry name" value="SecD/SecF_arch_bac"/>
</dbReference>
<evidence type="ECO:0000256" key="4">
    <source>
        <dbReference type="ARBA" id="ARBA00022692"/>
    </source>
</evidence>
<dbReference type="AlphaFoldDB" id="A0A0L6W6J7"/>
<reference evidence="15" key="1">
    <citation type="submission" date="2015-07" db="EMBL/GenBank/DDBJ databases">
        <title>Complete Genome of Thermincola ferriacetica strain Z-0001T.</title>
        <authorList>
            <person name="Lusk B."/>
            <person name="Badalamenti J.P."/>
            <person name="Parameswaran P."/>
            <person name="Bond D.R."/>
            <person name="Torres C.I."/>
        </authorList>
    </citation>
    <scope>NUCLEOTIDE SEQUENCE [LARGE SCALE GENOMIC DNA]</scope>
    <source>
        <strain evidence="15">Z-0001</strain>
    </source>
</reference>
<keyword evidence="5 12" id="KW-0653">Protein transport</keyword>
<feature type="transmembrane region" description="Helical" evidence="12">
    <location>
        <begin position="157"/>
        <end position="180"/>
    </location>
</feature>
<comment type="similarity">
    <text evidence="11">In the N-terminal section; belongs to the SecD/SecF family. SecD subfamily.</text>
</comment>
<evidence type="ECO:0000256" key="12">
    <source>
        <dbReference type="HAMAP-Rule" id="MF_01464"/>
    </source>
</evidence>
<dbReference type="Pfam" id="PF02355">
    <property type="entry name" value="SecD_SecF_C"/>
    <property type="match status" value="1"/>
</dbReference>
<evidence type="ECO:0000256" key="10">
    <source>
        <dbReference type="ARBA" id="ARBA00060856"/>
    </source>
</evidence>
<dbReference type="PATRIC" id="fig|281456.6.peg.164"/>
<keyword evidence="15" id="KW-1185">Reference proteome</keyword>
<comment type="caution">
    <text evidence="14">The sequence shown here is derived from an EMBL/GenBank/DDBJ whole genome shotgun (WGS) entry which is preliminary data.</text>
</comment>
<evidence type="ECO:0000256" key="11">
    <source>
        <dbReference type="ARBA" id="ARBA00061053"/>
    </source>
</evidence>
<dbReference type="FunFam" id="1.20.1640.10:FF:000024">
    <property type="entry name" value="Multifunctional fusion protein"/>
    <property type="match status" value="1"/>
</dbReference>
<feature type="transmembrane region" description="Helical" evidence="12">
    <location>
        <begin position="236"/>
        <end position="254"/>
    </location>
</feature>
<dbReference type="NCBIfam" id="TIGR00966">
    <property type="entry name" value="transloc_SecF"/>
    <property type="match status" value="1"/>
</dbReference>
<evidence type="ECO:0000256" key="1">
    <source>
        <dbReference type="ARBA" id="ARBA00004651"/>
    </source>
</evidence>
<protein>
    <recommendedName>
        <fullName evidence="12">Protein-export membrane protein SecF</fullName>
    </recommendedName>
</protein>
<dbReference type="GO" id="GO:0006605">
    <property type="term" value="P:protein targeting"/>
    <property type="evidence" value="ECO:0007669"/>
    <property type="project" value="UniProtKB-UniRule"/>
</dbReference>
<dbReference type="RefSeq" id="WP_052216455.1">
    <property type="nucleotide sequence ID" value="NZ_LGTE01000001.1"/>
</dbReference>
<dbReference type="SUPFAM" id="SSF82866">
    <property type="entry name" value="Multidrug efflux transporter AcrB transmembrane domain"/>
    <property type="match status" value="1"/>
</dbReference>
<proteinExistence type="inferred from homology"/>
<evidence type="ECO:0000256" key="3">
    <source>
        <dbReference type="ARBA" id="ARBA00022475"/>
    </source>
</evidence>
<comment type="similarity">
    <text evidence="12">Belongs to the SecD/SecF family. SecF subfamily.</text>
</comment>